<dbReference type="SUPFAM" id="SSF117281">
    <property type="entry name" value="Kelch motif"/>
    <property type="match status" value="1"/>
</dbReference>
<dbReference type="EMBL" id="UYRU01052439">
    <property type="protein sequence ID" value="VDN11868.1"/>
    <property type="molecule type" value="Genomic_DNA"/>
</dbReference>
<keyword evidence="2" id="KW-1185">Reference proteome</keyword>
<sequence length="195" mass="22392">MKHKRVRAAAVALPDGRVFVIGGEEVKTDPDGYIYGSPISSVEMCHLREPTDWQGPRKSSKDFWKDAADLLEPRAYHTAVAFRDSIFIADLGYYSSKVEVFNLPDNERPLGQWTRLANWDTCRGTAALVVCQDRLFTFRKSFFMPSVDFAVVEERILDIPHDSQWIRPVVSFPPWELIITYCPYRSVNICMKKPT</sequence>
<dbReference type="Proteomes" id="UP000281553">
    <property type="component" value="Unassembled WGS sequence"/>
</dbReference>
<organism evidence="1 2">
    <name type="scientific">Dibothriocephalus latus</name>
    <name type="common">Fish tapeworm</name>
    <name type="synonym">Diphyllobothrium latum</name>
    <dbReference type="NCBI Taxonomy" id="60516"/>
    <lineage>
        <taxon>Eukaryota</taxon>
        <taxon>Metazoa</taxon>
        <taxon>Spiralia</taxon>
        <taxon>Lophotrochozoa</taxon>
        <taxon>Platyhelminthes</taxon>
        <taxon>Cestoda</taxon>
        <taxon>Eucestoda</taxon>
        <taxon>Diphyllobothriidea</taxon>
        <taxon>Diphyllobothriidae</taxon>
        <taxon>Dibothriocephalus</taxon>
    </lineage>
</organism>
<gene>
    <name evidence="1" type="ORF">DILT_LOCUS7699</name>
</gene>
<evidence type="ECO:0000313" key="1">
    <source>
        <dbReference type="EMBL" id="VDN11868.1"/>
    </source>
</evidence>
<dbReference type="AlphaFoldDB" id="A0A3P7LPF5"/>
<dbReference type="OrthoDB" id="8185403at2759"/>
<accession>A0A3P7LPF5</accession>
<evidence type="ECO:0008006" key="3">
    <source>
        <dbReference type="Google" id="ProtNLM"/>
    </source>
</evidence>
<proteinExistence type="predicted"/>
<dbReference type="InterPro" id="IPR015915">
    <property type="entry name" value="Kelch-typ_b-propeller"/>
</dbReference>
<reference evidence="1 2" key="1">
    <citation type="submission" date="2018-11" db="EMBL/GenBank/DDBJ databases">
        <authorList>
            <consortium name="Pathogen Informatics"/>
        </authorList>
    </citation>
    <scope>NUCLEOTIDE SEQUENCE [LARGE SCALE GENOMIC DNA]</scope>
</reference>
<dbReference type="Gene3D" id="2.120.10.80">
    <property type="entry name" value="Kelch-type beta propeller"/>
    <property type="match status" value="1"/>
</dbReference>
<name>A0A3P7LPF5_DIBLA</name>
<evidence type="ECO:0000313" key="2">
    <source>
        <dbReference type="Proteomes" id="UP000281553"/>
    </source>
</evidence>
<protein>
    <recommendedName>
        <fullName evidence="3">Sema domain-containing protein</fullName>
    </recommendedName>
</protein>